<dbReference type="Proteomes" id="UP001187192">
    <property type="component" value="Unassembled WGS sequence"/>
</dbReference>
<dbReference type="CDD" id="cd22160">
    <property type="entry name" value="F-box_AtFBL13-like"/>
    <property type="match status" value="1"/>
</dbReference>
<dbReference type="InterPro" id="IPR055411">
    <property type="entry name" value="LRR_FXL15/At3g58940/PEG3-like"/>
</dbReference>
<feature type="domain" description="F-box" evidence="1">
    <location>
        <begin position="18"/>
        <end position="52"/>
    </location>
</feature>
<name>A0AA88DFU1_FICCA</name>
<protein>
    <recommendedName>
        <fullName evidence="1">F-box domain-containing protein</fullName>
    </recommendedName>
</protein>
<dbReference type="Gene3D" id="3.80.10.10">
    <property type="entry name" value="Ribonuclease Inhibitor"/>
    <property type="match status" value="1"/>
</dbReference>
<gene>
    <name evidence="2" type="ORF">TIFTF001_022826</name>
</gene>
<evidence type="ECO:0000313" key="3">
    <source>
        <dbReference type="Proteomes" id="UP001187192"/>
    </source>
</evidence>
<comment type="caution">
    <text evidence="2">The sequence shown here is derived from an EMBL/GenBank/DDBJ whole genome shotgun (WGS) entry which is preliminary data.</text>
</comment>
<keyword evidence="3" id="KW-1185">Reference proteome</keyword>
<reference evidence="2" key="1">
    <citation type="submission" date="2023-07" db="EMBL/GenBank/DDBJ databases">
        <title>draft genome sequence of fig (Ficus carica).</title>
        <authorList>
            <person name="Takahashi T."/>
            <person name="Nishimura K."/>
        </authorList>
    </citation>
    <scope>NUCLEOTIDE SEQUENCE</scope>
</reference>
<dbReference type="AlphaFoldDB" id="A0AA88DFU1"/>
<dbReference type="InterPro" id="IPR001810">
    <property type="entry name" value="F-box_dom"/>
</dbReference>
<dbReference type="InterPro" id="IPR053781">
    <property type="entry name" value="F-box_AtFBL13-like"/>
</dbReference>
<dbReference type="PANTHER" id="PTHR31639:SF237">
    <property type="entry name" value="F-BOX DOMAIN-CONTAINING PROTEIN"/>
    <property type="match status" value="1"/>
</dbReference>
<evidence type="ECO:0000259" key="1">
    <source>
        <dbReference type="PROSITE" id="PS50181"/>
    </source>
</evidence>
<dbReference type="Pfam" id="PF24758">
    <property type="entry name" value="LRR_At5g56370"/>
    <property type="match status" value="1"/>
</dbReference>
<accession>A0AA88DFU1</accession>
<evidence type="ECO:0000313" key="2">
    <source>
        <dbReference type="EMBL" id="GMN53697.1"/>
    </source>
</evidence>
<dbReference type="PANTHER" id="PTHR31639">
    <property type="entry name" value="F-BOX PROTEIN-LIKE"/>
    <property type="match status" value="1"/>
</dbReference>
<dbReference type="Pfam" id="PF00646">
    <property type="entry name" value="F-box"/>
    <property type="match status" value="1"/>
</dbReference>
<proteinExistence type="predicted"/>
<organism evidence="2 3">
    <name type="scientific">Ficus carica</name>
    <name type="common">Common fig</name>
    <dbReference type="NCBI Taxonomy" id="3494"/>
    <lineage>
        <taxon>Eukaryota</taxon>
        <taxon>Viridiplantae</taxon>
        <taxon>Streptophyta</taxon>
        <taxon>Embryophyta</taxon>
        <taxon>Tracheophyta</taxon>
        <taxon>Spermatophyta</taxon>
        <taxon>Magnoliopsida</taxon>
        <taxon>eudicotyledons</taxon>
        <taxon>Gunneridae</taxon>
        <taxon>Pentapetalae</taxon>
        <taxon>rosids</taxon>
        <taxon>fabids</taxon>
        <taxon>Rosales</taxon>
        <taxon>Moraceae</taxon>
        <taxon>Ficeae</taxon>
        <taxon>Ficus</taxon>
    </lineage>
</organism>
<dbReference type="InterPro" id="IPR036047">
    <property type="entry name" value="F-box-like_dom_sf"/>
</dbReference>
<dbReference type="InterPro" id="IPR032675">
    <property type="entry name" value="LRR_dom_sf"/>
</dbReference>
<sequence>MEMKIPFKRREVLETKIDRLISELPDYITEEILCHLSTKDVVRTSILSRKWRHKWTTIPTLVFGEKGLHPAQFESIDELASTIDHVLSHHNDPIHKFQIYHNFIEMVIPGYKKCDNFLRNMDRWILRLPSDHIKELSLVFDNLILRYTLPSCIFSWHNLTRLELHRCALRPPATFKGFGNLKFLRLLNVILTKDMLEILLCHSPLLESAYLWIADFFDVPETPKFRFFEFIGKFIDPLPLEILWARADRSCWPREISSMPKFFYHLLHFQSLTLKGSFLEYLALCDSPKEFLLHNLEQLSMSVNFNHQKEISAALCLLSRAPNLQELNIVEEAGSVDENVELGVLESDDRMNCLYAKLRRVRMSCIIGSEGEIYFMNSMLSTSPVLETMTVDLIFPSSKTTVGRSLCSKRAKIIFKEPGGQSEF</sequence>
<dbReference type="SUPFAM" id="SSF52047">
    <property type="entry name" value="RNI-like"/>
    <property type="match status" value="1"/>
</dbReference>
<dbReference type="EMBL" id="BTGU01000047">
    <property type="protein sequence ID" value="GMN53697.1"/>
    <property type="molecule type" value="Genomic_DNA"/>
</dbReference>
<dbReference type="SUPFAM" id="SSF81383">
    <property type="entry name" value="F-box domain"/>
    <property type="match status" value="1"/>
</dbReference>
<dbReference type="PROSITE" id="PS50181">
    <property type="entry name" value="FBOX"/>
    <property type="match status" value="1"/>
</dbReference>